<evidence type="ECO:0000256" key="1">
    <source>
        <dbReference type="ARBA" id="ARBA00009437"/>
    </source>
</evidence>
<keyword evidence="2" id="KW-0805">Transcription regulation</keyword>
<evidence type="ECO:0000256" key="3">
    <source>
        <dbReference type="ARBA" id="ARBA00023125"/>
    </source>
</evidence>
<evidence type="ECO:0000259" key="5">
    <source>
        <dbReference type="PROSITE" id="PS50931"/>
    </source>
</evidence>
<dbReference type="OrthoDB" id="3176554at2"/>
<dbReference type="GO" id="GO:0003700">
    <property type="term" value="F:DNA-binding transcription factor activity"/>
    <property type="evidence" value="ECO:0007669"/>
    <property type="project" value="InterPro"/>
</dbReference>
<dbReference type="Proteomes" id="UP000199645">
    <property type="component" value="Unassembled WGS sequence"/>
</dbReference>
<sequence>MDLQLRHLRALVAVVDTGTFTDAAAELGVSQAAVSRSIAALEGALGVRVLQRTTRHVTLTGTGTQVLAGARRILDEVAHLGRLAERQRSELRIGYAWAALGKHTRRLQRTWAALHPGTPLVFVHTNTPSAGLSDGTADVAVVRRALDDPRFASAHIGTEARCAAVATDNPLARRRTLHVSDLARYPVAIDARTGTTTLDLWAPGPGPSNVRDTTGVDEWLLLIAAGQAVGVTSEATANQNPRPGVAYRTLRRVPRIDVWLAWWRDDPPAHLPDLVRLSRAAYGVPEGQEDRHD</sequence>
<dbReference type="PANTHER" id="PTHR30346">
    <property type="entry name" value="TRANSCRIPTIONAL DUAL REGULATOR HCAR-RELATED"/>
    <property type="match status" value="1"/>
</dbReference>
<dbReference type="SUPFAM" id="SSF53850">
    <property type="entry name" value="Periplasmic binding protein-like II"/>
    <property type="match status" value="1"/>
</dbReference>
<dbReference type="EMBL" id="FONV01000009">
    <property type="protein sequence ID" value="SFF34356.1"/>
    <property type="molecule type" value="Genomic_DNA"/>
</dbReference>
<dbReference type="PROSITE" id="PS50931">
    <property type="entry name" value="HTH_LYSR"/>
    <property type="match status" value="1"/>
</dbReference>
<dbReference type="InterPro" id="IPR000847">
    <property type="entry name" value="LysR_HTH_N"/>
</dbReference>
<accession>A0A1I2I0G2</accession>
<dbReference type="Gene3D" id="1.10.10.10">
    <property type="entry name" value="Winged helix-like DNA-binding domain superfamily/Winged helix DNA-binding domain"/>
    <property type="match status" value="1"/>
</dbReference>
<dbReference type="InterPro" id="IPR005119">
    <property type="entry name" value="LysR_subst-bd"/>
</dbReference>
<dbReference type="AlphaFoldDB" id="A0A1I2I0G2"/>
<dbReference type="PANTHER" id="PTHR30346:SF28">
    <property type="entry name" value="HTH-TYPE TRANSCRIPTIONAL REGULATOR CYNR"/>
    <property type="match status" value="1"/>
</dbReference>
<feature type="domain" description="HTH lysR-type" evidence="5">
    <location>
        <begin position="1"/>
        <end position="60"/>
    </location>
</feature>
<dbReference type="FunFam" id="1.10.10.10:FF:000001">
    <property type="entry name" value="LysR family transcriptional regulator"/>
    <property type="match status" value="1"/>
</dbReference>
<dbReference type="STRING" id="35752.SAMN05421541_10933"/>
<dbReference type="SUPFAM" id="SSF46785">
    <property type="entry name" value="Winged helix' DNA-binding domain"/>
    <property type="match status" value="1"/>
</dbReference>
<evidence type="ECO:0000256" key="4">
    <source>
        <dbReference type="ARBA" id="ARBA00023163"/>
    </source>
</evidence>
<dbReference type="InterPro" id="IPR036390">
    <property type="entry name" value="WH_DNA-bd_sf"/>
</dbReference>
<dbReference type="Gene3D" id="3.40.190.10">
    <property type="entry name" value="Periplasmic binding protein-like II"/>
    <property type="match status" value="2"/>
</dbReference>
<dbReference type="Pfam" id="PF03466">
    <property type="entry name" value="LysR_substrate"/>
    <property type="match status" value="1"/>
</dbReference>
<evidence type="ECO:0000313" key="6">
    <source>
        <dbReference type="EMBL" id="SFF34356.1"/>
    </source>
</evidence>
<dbReference type="GO" id="GO:0003677">
    <property type="term" value="F:DNA binding"/>
    <property type="evidence" value="ECO:0007669"/>
    <property type="project" value="UniProtKB-KW"/>
</dbReference>
<dbReference type="RefSeq" id="WP_093617612.1">
    <property type="nucleotide sequence ID" value="NZ_BOMT01000053.1"/>
</dbReference>
<dbReference type="PRINTS" id="PR00039">
    <property type="entry name" value="HTHLYSR"/>
</dbReference>
<keyword evidence="4" id="KW-0804">Transcription</keyword>
<gene>
    <name evidence="6" type="ORF">SAMN05421541_10933</name>
</gene>
<dbReference type="InterPro" id="IPR036388">
    <property type="entry name" value="WH-like_DNA-bd_sf"/>
</dbReference>
<dbReference type="GO" id="GO:0032993">
    <property type="term" value="C:protein-DNA complex"/>
    <property type="evidence" value="ECO:0007669"/>
    <property type="project" value="TreeGrafter"/>
</dbReference>
<proteinExistence type="inferred from homology"/>
<organism evidence="6 7">
    <name type="scientific">Actinoplanes philippinensis</name>
    <dbReference type="NCBI Taxonomy" id="35752"/>
    <lineage>
        <taxon>Bacteria</taxon>
        <taxon>Bacillati</taxon>
        <taxon>Actinomycetota</taxon>
        <taxon>Actinomycetes</taxon>
        <taxon>Micromonosporales</taxon>
        <taxon>Micromonosporaceae</taxon>
        <taxon>Actinoplanes</taxon>
    </lineage>
</organism>
<protein>
    <submittedName>
        <fullName evidence="6">DNA-binding transcriptional regulator, LysR family</fullName>
    </submittedName>
</protein>
<comment type="similarity">
    <text evidence="1">Belongs to the LysR transcriptional regulatory family.</text>
</comment>
<reference evidence="6 7" key="1">
    <citation type="submission" date="2016-10" db="EMBL/GenBank/DDBJ databases">
        <authorList>
            <person name="de Groot N.N."/>
        </authorList>
    </citation>
    <scope>NUCLEOTIDE SEQUENCE [LARGE SCALE GENOMIC DNA]</scope>
    <source>
        <strain evidence="6 7">DSM 43019</strain>
    </source>
</reference>
<name>A0A1I2I0G2_9ACTN</name>
<keyword evidence="3 6" id="KW-0238">DNA-binding</keyword>
<evidence type="ECO:0000313" key="7">
    <source>
        <dbReference type="Proteomes" id="UP000199645"/>
    </source>
</evidence>
<keyword evidence="7" id="KW-1185">Reference proteome</keyword>
<dbReference type="Pfam" id="PF00126">
    <property type="entry name" value="HTH_1"/>
    <property type="match status" value="1"/>
</dbReference>
<evidence type="ECO:0000256" key="2">
    <source>
        <dbReference type="ARBA" id="ARBA00023015"/>
    </source>
</evidence>